<dbReference type="EMBL" id="CAEZTG010000120">
    <property type="protein sequence ID" value="CAB4572243.1"/>
    <property type="molecule type" value="Genomic_DNA"/>
</dbReference>
<evidence type="ECO:0000313" key="1">
    <source>
        <dbReference type="EMBL" id="CAB4572243.1"/>
    </source>
</evidence>
<sequence>MRRTLRDLASIATELTTLGSRHEFSACVHERSELGRGTSNDDIIGRHNVTVLAPSP</sequence>
<dbReference type="AlphaFoldDB" id="A0A6J6ED85"/>
<organism evidence="1">
    <name type="scientific">freshwater metagenome</name>
    <dbReference type="NCBI Taxonomy" id="449393"/>
    <lineage>
        <taxon>unclassified sequences</taxon>
        <taxon>metagenomes</taxon>
        <taxon>ecological metagenomes</taxon>
    </lineage>
</organism>
<reference evidence="1" key="1">
    <citation type="submission" date="2020-05" db="EMBL/GenBank/DDBJ databases">
        <authorList>
            <person name="Chiriac C."/>
            <person name="Salcher M."/>
            <person name="Ghai R."/>
            <person name="Kavagutti S V."/>
        </authorList>
    </citation>
    <scope>NUCLEOTIDE SEQUENCE</scope>
</reference>
<name>A0A6J6ED85_9ZZZZ</name>
<proteinExistence type="predicted"/>
<protein>
    <submittedName>
        <fullName evidence="1">Unannotated protein</fullName>
    </submittedName>
</protein>
<gene>
    <name evidence="1" type="ORF">UFOPK1603_01243</name>
</gene>
<accession>A0A6J6ED85</accession>